<comment type="caution">
    <text evidence="2">The sequence shown here is derived from an EMBL/GenBank/DDBJ whole genome shotgun (WGS) entry which is preliminary data.</text>
</comment>
<proteinExistence type="predicted"/>
<accession>A0ABS5Y636</accession>
<feature type="region of interest" description="Disordered" evidence="1">
    <location>
        <begin position="1"/>
        <end position="21"/>
    </location>
</feature>
<protein>
    <submittedName>
        <fullName evidence="2">Uncharacterized protein</fullName>
    </submittedName>
</protein>
<name>A0ABS5Y636_9CYAN</name>
<evidence type="ECO:0000256" key="1">
    <source>
        <dbReference type="SAM" id="MobiDB-lite"/>
    </source>
</evidence>
<sequence length="188" mass="19930">MSVTIPGGAPIGSSPVAARPQSEQLKHEYTATETYSRNILGPVEFELYDLQVAASVASPTLPGQVSPANKAQIVEDGEVFKLKTKIRFNNTPLTRLLLCLGIDVKINFCIEGCGGNATEVDVSSSITTQKGEFEYEIEWAGTPKVAGMTPGFYAIAAVANIEMSDHPCAPCLLGAGYVAGVLMQVYDA</sequence>
<gene>
    <name evidence="2" type="ORF">IXB28_12200</name>
</gene>
<evidence type="ECO:0000313" key="2">
    <source>
        <dbReference type="EMBL" id="MBT9312973.1"/>
    </source>
</evidence>
<dbReference type="RefSeq" id="WP_215618872.1">
    <property type="nucleotide sequence ID" value="NZ_JADOER010000011.1"/>
</dbReference>
<dbReference type="Proteomes" id="UP001196661">
    <property type="component" value="Unassembled WGS sequence"/>
</dbReference>
<keyword evidence="3" id="KW-1185">Reference proteome</keyword>
<dbReference type="EMBL" id="JADOER010000011">
    <property type="protein sequence ID" value="MBT9312973.1"/>
    <property type="molecule type" value="Genomic_DNA"/>
</dbReference>
<evidence type="ECO:0000313" key="3">
    <source>
        <dbReference type="Proteomes" id="UP001196661"/>
    </source>
</evidence>
<organism evidence="2 3">
    <name type="scientific">Leptothoe kymatousa TAU-MAC 1615</name>
    <dbReference type="NCBI Taxonomy" id="2364775"/>
    <lineage>
        <taxon>Bacteria</taxon>
        <taxon>Bacillati</taxon>
        <taxon>Cyanobacteriota</taxon>
        <taxon>Cyanophyceae</taxon>
        <taxon>Nodosilineales</taxon>
        <taxon>Cymatolegaceae</taxon>
        <taxon>Leptothoe</taxon>
        <taxon>Leptothoe kymatousa</taxon>
    </lineage>
</organism>
<reference evidence="2 3" key="1">
    <citation type="journal article" date="2021" name="Mar. Drugs">
        <title>Genome Reduction and Secondary Metabolism of the Marine Sponge-Associated Cyanobacterium Leptothoe.</title>
        <authorList>
            <person name="Konstantinou D."/>
            <person name="Popin R.V."/>
            <person name="Fewer D.P."/>
            <person name="Sivonen K."/>
            <person name="Gkelis S."/>
        </authorList>
    </citation>
    <scope>NUCLEOTIDE SEQUENCE [LARGE SCALE GENOMIC DNA]</scope>
    <source>
        <strain evidence="2 3">TAU-MAC 1615</strain>
    </source>
</reference>